<organism evidence="2">
    <name type="scientific">uncultured Thermomicrobiales bacterium</name>
    <dbReference type="NCBI Taxonomy" id="1645740"/>
    <lineage>
        <taxon>Bacteria</taxon>
        <taxon>Pseudomonadati</taxon>
        <taxon>Thermomicrobiota</taxon>
        <taxon>Thermomicrobia</taxon>
        <taxon>Thermomicrobiales</taxon>
        <taxon>environmental samples</taxon>
    </lineage>
</organism>
<feature type="non-terminal residue" evidence="2">
    <location>
        <position position="1"/>
    </location>
</feature>
<reference evidence="2" key="1">
    <citation type="submission" date="2020-02" db="EMBL/GenBank/DDBJ databases">
        <authorList>
            <person name="Meier V. D."/>
        </authorList>
    </citation>
    <scope>NUCLEOTIDE SEQUENCE</scope>
    <source>
        <strain evidence="2">AVDCRST_MAG88</strain>
    </source>
</reference>
<name>A0A6J4VQQ3_9BACT</name>
<sequence>DLCALGGEYRPLATPLRRLRVAVSSHGPMPARPHVVSLRRDWPVARGSGRGVRTEGTAPPRPEGRVARGHVSIGLLGAAGFLVTANARAIDPLLPKLADDFATSVGQVAL</sequence>
<evidence type="ECO:0000313" key="2">
    <source>
        <dbReference type="EMBL" id="CAA9585931.1"/>
    </source>
</evidence>
<accession>A0A6J4VQQ3</accession>
<evidence type="ECO:0000256" key="1">
    <source>
        <dbReference type="SAM" id="MobiDB-lite"/>
    </source>
</evidence>
<dbReference type="EMBL" id="CADCWM010000970">
    <property type="protein sequence ID" value="CAA9585931.1"/>
    <property type="molecule type" value="Genomic_DNA"/>
</dbReference>
<feature type="region of interest" description="Disordered" evidence="1">
    <location>
        <begin position="46"/>
        <end position="65"/>
    </location>
</feature>
<protein>
    <submittedName>
        <fullName evidence="2">Uncharacterized protein</fullName>
    </submittedName>
</protein>
<feature type="non-terminal residue" evidence="2">
    <location>
        <position position="110"/>
    </location>
</feature>
<gene>
    <name evidence="2" type="ORF">AVDCRST_MAG88-3940</name>
</gene>
<dbReference type="AlphaFoldDB" id="A0A6J4VQQ3"/>
<proteinExistence type="predicted"/>